<dbReference type="InterPro" id="IPR016098">
    <property type="entry name" value="CAP/MinC_C"/>
</dbReference>
<accession>A0A6V7QS17</accession>
<evidence type="ECO:0000259" key="8">
    <source>
        <dbReference type="PROSITE" id="PS51329"/>
    </source>
</evidence>
<evidence type="ECO:0000256" key="3">
    <source>
        <dbReference type="ARBA" id="ARBA00008848"/>
    </source>
</evidence>
<organism evidence="9">
    <name type="scientific">Ananas comosus var. bracteatus</name>
    <name type="common">red pineapple</name>
    <dbReference type="NCBI Taxonomy" id="296719"/>
    <lineage>
        <taxon>Eukaryota</taxon>
        <taxon>Viridiplantae</taxon>
        <taxon>Streptophyta</taxon>
        <taxon>Embryophyta</taxon>
        <taxon>Tracheophyta</taxon>
        <taxon>Spermatophyta</taxon>
        <taxon>Magnoliopsida</taxon>
        <taxon>Liliopsida</taxon>
        <taxon>Poales</taxon>
        <taxon>Bromeliaceae</taxon>
        <taxon>Bromelioideae</taxon>
        <taxon>Ananas</taxon>
    </lineage>
</organism>
<dbReference type="EMBL" id="CAJEUB010000004">
    <property type="protein sequence ID" value="CAD1845681.1"/>
    <property type="molecule type" value="Genomic_DNA"/>
</dbReference>
<dbReference type="InterPro" id="IPR017901">
    <property type="entry name" value="C-CAP_CF_C-like"/>
</dbReference>
<dbReference type="PANTHER" id="PTHR16052">
    <property type="entry name" value="TBCC DOMAIN-CONTAINING PROTEIN 1"/>
    <property type="match status" value="1"/>
</dbReference>
<dbReference type="GO" id="GO:0000922">
    <property type="term" value="C:spindle pole"/>
    <property type="evidence" value="ECO:0007669"/>
    <property type="project" value="UniProtKB-SubCell"/>
</dbReference>
<dbReference type="PANTHER" id="PTHR16052:SF0">
    <property type="entry name" value="TBCC DOMAIN-CONTAINING PROTEIN 1"/>
    <property type="match status" value="1"/>
</dbReference>
<comment type="subcellular location">
    <subcellularLocation>
        <location evidence="1">Cytoplasm</location>
        <location evidence="1">Cytoskeleton</location>
        <location evidence="1">Microtubule organizing center</location>
        <location evidence="1">Centrosome</location>
    </subcellularLocation>
    <subcellularLocation>
        <location evidence="2">Cytoplasm</location>
        <location evidence="2">Cytoskeleton</location>
        <location evidence="2">Spindle pole</location>
    </subcellularLocation>
</comment>
<gene>
    <name evidence="9" type="ORF">CB5_LOCUS28892</name>
</gene>
<comment type="similarity">
    <text evidence="3">Belongs to the TBCC family.</text>
</comment>
<protein>
    <recommendedName>
        <fullName evidence="4">TBCC domain-containing protein 1</fullName>
    </recommendedName>
</protein>
<dbReference type="AlphaFoldDB" id="A0A6V7QS17"/>
<dbReference type="Pfam" id="PF07986">
    <property type="entry name" value="TBCC"/>
    <property type="match status" value="1"/>
</dbReference>
<keyword evidence="6" id="KW-0206">Cytoskeleton</keyword>
<dbReference type="InterPro" id="IPR039589">
    <property type="entry name" value="TBCC1"/>
</dbReference>
<dbReference type="Gene3D" id="2.160.20.70">
    <property type="match status" value="1"/>
</dbReference>
<evidence type="ECO:0000256" key="7">
    <source>
        <dbReference type="SAM" id="MobiDB-lite"/>
    </source>
</evidence>
<evidence type="ECO:0000313" key="9">
    <source>
        <dbReference type="EMBL" id="CAD1845681.1"/>
    </source>
</evidence>
<name>A0A6V7QS17_ANACO</name>
<dbReference type="PROSITE" id="PS51329">
    <property type="entry name" value="C_CAP_COFACTOR_C"/>
    <property type="match status" value="1"/>
</dbReference>
<dbReference type="InterPro" id="IPR036223">
    <property type="entry name" value="CAP_C_sf"/>
</dbReference>
<feature type="region of interest" description="Disordered" evidence="7">
    <location>
        <begin position="48"/>
        <end position="99"/>
    </location>
</feature>
<evidence type="ECO:0000256" key="5">
    <source>
        <dbReference type="ARBA" id="ARBA00022490"/>
    </source>
</evidence>
<evidence type="ECO:0000256" key="1">
    <source>
        <dbReference type="ARBA" id="ARBA00004300"/>
    </source>
</evidence>
<dbReference type="SMART" id="SM00673">
    <property type="entry name" value="CARP"/>
    <property type="match status" value="2"/>
</dbReference>
<keyword evidence="5" id="KW-0963">Cytoplasm</keyword>
<evidence type="ECO:0000256" key="6">
    <source>
        <dbReference type="ARBA" id="ARBA00023212"/>
    </source>
</evidence>
<evidence type="ECO:0000256" key="4">
    <source>
        <dbReference type="ARBA" id="ARBA00017559"/>
    </source>
</evidence>
<dbReference type="InterPro" id="IPR006599">
    <property type="entry name" value="CARP_motif"/>
</dbReference>
<dbReference type="SUPFAM" id="SSF69340">
    <property type="entry name" value="C-terminal domain of adenylylcyclase associated protein"/>
    <property type="match status" value="1"/>
</dbReference>
<evidence type="ECO:0000256" key="2">
    <source>
        <dbReference type="ARBA" id="ARBA00004647"/>
    </source>
</evidence>
<proteinExistence type="inferred from homology"/>
<sequence>MTRSILLAAAPHTLVLAPDQSPTPLSAISFIHGTNKHGRGTTATAPLLHLLRPSPPPPSPSPRDLRARPPPHPQAHLLRRNPNPSLPQGHAPPQAHPIPHLVDAPAFADALDISLDHARLALQTLAAVLPSDPGAAAAAADVHDLLLFLYVQSYKRLLPKAHKDPTAVADVWPSTSAFDAHLSALSLSFELCPKVGLAIKVQLILAVAVVERVFDLQNGRKICSFDLVALHQCYYLLLRSSTRRFIPSQADEETHQLSYLQKHLGNILALLADSVEYEGDESLVLTAQNFEHLEFLIQVAEKGSEGVSLSQAAPFFANSDPEMPDVPVPAAQVHDWLLQHISASLEHAAETEIVKDNGLVRPADQDVPMADASVNSTGLQNNVAYSRSQVFVEGFYKTSVVKQAHDIKGDSIKVLNCHDSIIYTLAPLRYATVYGCSDATIVVGAVGKALRVEHCERVQVISVTRRICIANCRECVFYLGVNEQPLILGDNHKLKVAPYNTYYSQLDEHMAQVGIDATVNRWDEPLVLGMVDPHDPLSHPAGVSDVQAESATCLDPDQFSNFLIPSWFGTESAQTTKQNPFSLPESYRTFQNKSHSTLQETQQVIRDVQLEKEKKRELLCALHMHFKDWLYASGHIRQLYCLQSD</sequence>
<reference evidence="9" key="1">
    <citation type="submission" date="2020-07" db="EMBL/GenBank/DDBJ databases">
        <authorList>
            <person name="Lin J."/>
        </authorList>
    </citation>
    <scope>NUCLEOTIDE SEQUENCE</scope>
</reference>
<feature type="domain" description="C-CAP/cofactor C-like" evidence="8">
    <location>
        <begin position="362"/>
        <end position="515"/>
    </location>
</feature>
<dbReference type="InterPro" id="IPR012945">
    <property type="entry name" value="Tubulin-bd_cofactor_C_dom"/>
</dbReference>